<feature type="transmembrane region" description="Helical" evidence="9">
    <location>
        <begin position="424"/>
        <end position="446"/>
    </location>
</feature>
<evidence type="ECO:0000256" key="1">
    <source>
        <dbReference type="ARBA" id="ARBA00004651"/>
    </source>
</evidence>
<accession>A0A1I1HRG7</accession>
<dbReference type="GO" id="GO:0005886">
    <property type="term" value="C:plasma membrane"/>
    <property type="evidence" value="ECO:0007669"/>
    <property type="project" value="UniProtKB-SubCell"/>
</dbReference>
<feature type="transmembrane region" description="Helical" evidence="9">
    <location>
        <begin position="112"/>
        <end position="133"/>
    </location>
</feature>
<dbReference type="AlphaFoldDB" id="A0A1I1HRG7"/>
<dbReference type="Pfam" id="PF02028">
    <property type="entry name" value="BCCT"/>
    <property type="match status" value="1"/>
</dbReference>
<keyword evidence="5 9" id="KW-0812">Transmembrane</keyword>
<feature type="transmembrane region" description="Helical" evidence="9">
    <location>
        <begin position="345"/>
        <end position="363"/>
    </location>
</feature>
<keyword evidence="6 9" id="KW-1133">Transmembrane helix</keyword>
<feature type="compositionally biased region" description="Polar residues" evidence="8">
    <location>
        <begin position="1"/>
        <end position="13"/>
    </location>
</feature>
<evidence type="ECO:0000256" key="2">
    <source>
        <dbReference type="ARBA" id="ARBA00005658"/>
    </source>
</evidence>
<feature type="transmembrane region" description="Helical" evidence="9">
    <location>
        <begin position="72"/>
        <end position="92"/>
    </location>
</feature>
<dbReference type="PANTHER" id="PTHR30047">
    <property type="entry name" value="HIGH-AFFINITY CHOLINE TRANSPORT PROTEIN-RELATED"/>
    <property type="match status" value="1"/>
</dbReference>
<name>A0A1I1HRG7_9ACTN</name>
<dbReference type="STRING" id="1225127.SAMN05661030_0521"/>
<evidence type="ECO:0000256" key="4">
    <source>
        <dbReference type="ARBA" id="ARBA00022475"/>
    </source>
</evidence>
<keyword evidence="4" id="KW-1003">Cell membrane</keyword>
<dbReference type="InterPro" id="IPR000060">
    <property type="entry name" value="BCCT_transptr"/>
</dbReference>
<feature type="compositionally biased region" description="Polar residues" evidence="8">
    <location>
        <begin position="573"/>
        <end position="588"/>
    </location>
</feature>
<dbReference type="Proteomes" id="UP000199022">
    <property type="component" value="Unassembled WGS sequence"/>
</dbReference>
<dbReference type="GO" id="GO:0022857">
    <property type="term" value="F:transmembrane transporter activity"/>
    <property type="evidence" value="ECO:0007669"/>
    <property type="project" value="InterPro"/>
</dbReference>
<feature type="transmembrane region" description="Helical" evidence="9">
    <location>
        <begin position="168"/>
        <end position="186"/>
    </location>
</feature>
<feature type="transmembrane region" description="Helical" evidence="9">
    <location>
        <begin position="498"/>
        <end position="518"/>
    </location>
</feature>
<dbReference type="NCBIfam" id="TIGR00842">
    <property type="entry name" value="bcct"/>
    <property type="match status" value="1"/>
</dbReference>
<feature type="region of interest" description="Disordered" evidence="8">
    <location>
        <begin position="1"/>
        <end position="23"/>
    </location>
</feature>
<evidence type="ECO:0000256" key="3">
    <source>
        <dbReference type="ARBA" id="ARBA00022448"/>
    </source>
</evidence>
<feature type="transmembrane region" description="Helical" evidence="9">
    <location>
        <begin position="287"/>
        <end position="310"/>
    </location>
</feature>
<protein>
    <submittedName>
        <fullName evidence="10">Choline/carnitine/betaine transport</fullName>
    </submittedName>
</protein>
<dbReference type="RefSeq" id="WP_229827499.1">
    <property type="nucleotide sequence ID" value="NZ_BNAC01000002.1"/>
</dbReference>
<feature type="transmembrane region" description="Helical" evidence="9">
    <location>
        <begin position="375"/>
        <end position="400"/>
    </location>
</feature>
<keyword evidence="3" id="KW-0813">Transport</keyword>
<feature type="transmembrane region" description="Helical" evidence="9">
    <location>
        <begin position="214"/>
        <end position="239"/>
    </location>
</feature>
<dbReference type="PANTHER" id="PTHR30047:SF7">
    <property type="entry name" value="HIGH-AFFINITY CHOLINE TRANSPORT PROTEIN"/>
    <property type="match status" value="1"/>
</dbReference>
<keyword evidence="7 9" id="KW-0472">Membrane</keyword>
<evidence type="ECO:0000256" key="7">
    <source>
        <dbReference type="ARBA" id="ARBA00023136"/>
    </source>
</evidence>
<keyword evidence="11" id="KW-1185">Reference proteome</keyword>
<comment type="subcellular location">
    <subcellularLocation>
        <location evidence="1">Cell membrane</location>
        <topology evidence="1">Multi-pass membrane protein</topology>
    </subcellularLocation>
</comment>
<evidence type="ECO:0000313" key="10">
    <source>
        <dbReference type="EMBL" id="SFC26451.1"/>
    </source>
</evidence>
<feature type="transmembrane region" description="Helical" evidence="9">
    <location>
        <begin position="251"/>
        <end position="275"/>
    </location>
</feature>
<organism evidence="10 11">
    <name type="scientific">Klenkia taihuensis</name>
    <dbReference type="NCBI Taxonomy" id="1225127"/>
    <lineage>
        <taxon>Bacteria</taxon>
        <taxon>Bacillati</taxon>
        <taxon>Actinomycetota</taxon>
        <taxon>Actinomycetes</taxon>
        <taxon>Geodermatophilales</taxon>
        <taxon>Geodermatophilaceae</taxon>
        <taxon>Klenkia</taxon>
    </lineage>
</organism>
<sequence>MSTTADSPESTGSHPAIADPPPARADEKGHLDTVVFGVAAVLALAFVAWGFASPAGLGSASSSALGWIESNLGWFFVLAASSFVVYVIWLAASRYGRIPLGRDDEGPEFRTVSWIAMMFSAGMGIGLMFFGVAEPLAHYTEPPPGTVEGQSADAVSTAMATTLFHWTLHPWAIYAVVGLAIAYGTFRRGRKQLISAAFAPLLGERRTEGPAGKVIDVLAIFATLFGSAASLGLGALQIGSGVEILGWAGDVGSGVLVVIIAVLTMAFVASAVSGISRGIQWLSNTNMVLALVLAVFVFVVGPTVLILNLLPTALGSYFSDLGEMAARTEASGGDAMATWLQGYTVFYWAWWISWTPFVGLFIARISRGRTIRQFVTGVLLVPSVVSLVWFAVFGGAGIAAQQDGADIAGQATEEGKLFGVLEQYPLATVATVLVMVLVAIFFVSGADAASIVMGSLSQRGTLEPSRWVVVFWGVVMGSVAAIMLLIGGDEALTGLQNLTIIVALPFVLVMVGLAVSLAKDLRSDPMVLRSVVATEAVEQAVVHGLQTHGDDFVLTVQHAPDEDGDGVADGPTPSRTVQARTGRPNTASDVDLMAQEPVGAGRPQEPRD</sequence>
<feature type="transmembrane region" description="Helical" evidence="9">
    <location>
        <begin position="34"/>
        <end position="52"/>
    </location>
</feature>
<evidence type="ECO:0000256" key="5">
    <source>
        <dbReference type="ARBA" id="ARBA00022692"/>
    </source>
</evidence>
<dbReference type="EMBL" id="FOMD01000001">
    <property type="protein sequence ID" value="SFC26451.1"/>
    <property type="molecule type" value="Genomic_DNA"/>
</dbReference>
<feature type="region of interest" description="Disordered" evidence="8">
    <location>
        <begin position="559"/>
        <end position="608"/>
    </location>
</feature>
<evidence type="ECO:0000256" key="8">
    <source>
        <dbReference type="SAM" id="MobiDB-lite"/>
    </source>
</evidence>
<comment type="similarity">
    <text evidence="2">Belongs to the BCCT transporter (TC 2.A.15) family.</text>
</comment>
<evidence type="ECO:0000256" key="9">
    <source>
        <dbReference type="SAM" id="Phobius"/>
    </source>
</evidence>
<evidence type="ECO:0000256" key="6">
    <source>
        <dbReference type="ARBA" id="ARBA00022989"/>
    </source>
</evidence>
<feature type="transmembrane region" description="Helical" evidence="9">
    <location>
        <begin position="467"/>
        <end position="486"/>
    </location>
</feature>
<proteinExistence type="inferred from homology"/>
<reference evidence="11" key="1">
    <citation type="submission" date="2016-10" db="EMBL/GenBank/DDBJ databases">
        <authorList>
            <person name="Varghese N."/>
            <person name="Submissions S."/>
        </authorList>
    </citation>
    <scope>NUCLEOTIDE SEQUENCE [LARGE SCALE GENOMIC DNA]</scope>
    <source>
        <strain evidence="11">DSM 45962</strain>
    </source>
</reference>
<gene>
    <name evidence="10" type="ORF">SAMN05661030_0521</name>
</gene>
<evidence type="ECO:0000313" key="11">
    <source>
        <dbReference type="Proteomes" id="UP000199022"/>
    </source>
</evidence>